<accession>A0A7X6RZR6</accession>
<feature type="domain" description="Cobalamin-independent methionine synthase MetE C-terminal/archaeal" evidence="1">
    <location>
        <begin position="144"/>
        <end position="345"/>
    </location>
</feature>
<dbReference type="Pfam" id="PF01717">
    <property type="entry name" value="Meth_synt_2"/>
    <property type="match status" value="1"/>
</dbReference>
<organism evidence="2 3">
    <name type="scientific">Streptococcus ovuberis</name>
    <dbReference type="NCBI Taxonomy" id="1936207"/>
    <lineage>
        <taxon>Bacteria</taxon>
        <taxon>Bacillati</taxon>
        <taxon>Bacillota</taxon>
        <taxon>Bacilli</taxon>
        <taxon>Lactobacillales</taxon>
        <taxon>Streptococcaceae</taxon>
        <taxon>Streptococcus</taxon>
    </lineage>
</organism>
<keyword evidence="2" id="KW-0808">Transferase</keyword>
<dbReference type="InterPro" id="IPR002629">
    <property type="entry name" value="Met_Synth_C/arc"/>
</dbReference>
<dbReference type="EMBL" id="JAAXPR010000001">
    <property type="protein sequence ID" value="NKZ19324.1"/>
    <property type="molecule type" value="Genomic_DNA"/>
</dbReference>
<dbReference type="CDD" id="cd03311">
    <property type="entry name" value="CIMS_C_terminal_like"/>
    <property type="match status" value="1"/>
</dbReference>
<sequence>MVVKKFEHVGSFLRPEEVLTARAQFEAGEISAADLQAIEDKAIIELVDKQVEAGLERVTDGEFRRSDWHLDFFWGFDGIAHEHFGEGLRFDGEETRDDTAVLTGRIAFNKETHPFIRHYRFLKTLADERGVEAKLSIPAPSQLLVELVRGKNAQTTFSLYSNPQDLFEDIIVAYQEAIQAFYDLGLRTLQLDDCTWTALVDDEFWATVAAAGVDKETVIQNHLYINNGAIAKKPADLTVNTHVCRGNYHSTYATKGPYDKVADALFNQENAQTYFLEYDDERSGGFEPLAKLPADKAVVLGLITTKTGDLEDKATLLKRIEEARQYADLDQLWISTQCGFASTQEGNILTEEDQWKKLALVKEVIDEVWR</sequence>
<dbReference type="InterPro" id="IPR038071">
    <property type="entry name" value="UROD/MetE-like_sf"/>
</dbReference>
<name>A0A7X6RZR6_9STRE</name>
<keyword evidence="2" id="KW-0489">Methyltransferase</keyword>
<gene>
    <name evidence="2" type="ORF">HF992_00390</name>
</gene>
<dbReference type="Proteomes" id="UP000522720">
    <property type="component" value="Unassembled WGS sequence"/>
</dbReference>
<dbReference type="RefSeq" id="WP_168548090.1">
    <property type="nucleotide sequence ID" value="NZ_JAAXPR010000001.1"/>
</dbReference>
<dbReference type="AlphaFoldDB" id="A0A7X6RZR6"/>
<protein>
    <submittedName>
        <fullName evidence="2">5-methyltetrahydropteroyltriglutamate--homocysteine S-methyltransferase</fullName>
        <ecNumber evidence="2">2.1.1.14</ecNumber>
    </submittedName>
</protein>
<proteinExistence type="predicted"/>
<dbReference type="SUPFAM" id="SSF51726">
    <property type="entry name" value="UROD/MetE-like"/>
    <property type="match status" value="1"/>
</dbReference>
<dbReference type="PANTHER" id="PTHR43844:SF1">
    <property type="entry name" value="METHIONINE SYNTHASE"/>
    <property type="match status" value="1"/>
</dbReference>
<dbReference type="EC" id="2.1.1.14" evidence="2"/>
<evidence type="ECO:0000313" key="2">
    <source>
        <dbReference type="EMBL" id="NKZ19324.1"/>
    </source>
</evidence>
<dbReference type="GO" id="GO:0008270">
    <property type="term" value="F:zinc ion binding"/>
    <property type="evidence" value="ECO:0007669"/>
    <property type="project" value="InterPro"/>
</dbReference>
<comment type="caution">
    <text evidence="2">The sequence shown here is derived from an EMBL/GenBank/DDBJ whole genome shotgun (WGS) entry which is preliminary data.</text>
</comment>
<reference evidence="2 3" key="1">
    <citation type="submission" date="2020-04" db="EMBL/GenBank/DDBJ databases">
        <title>MicrobeNet Type strains.</title>
        <authorList>
            <person name="Nicholson A.C."/>
        </authorList>
    </citation>
    <scope>NUCLEOTIDE SEQUENCE [LARGE SCALE GENOMIC DNA]</scope>
    <source>
        <strain evidence="2 3">CCUG 69612</strain>
    </source>
</reference>
<keyword evidence="3" id="KW-1185">Reference proteome</keyword>
<dbReference type="GO" id="GO:0003871">
    <property type="term" value="F:5-methyltetrahydropteroyltriglutamate-homocysteine S-methyltransferase activity"/>
    <property type="evidence" value="ECO:0007669"/>
    <property type="project" value="UniProtKB-EC"/>
</dbReference>
<evidence type="ECO:0000259" key="1">
    <source>
        <dbReference type="Pfam" id="PF01717"/>
    </source>
</evidence>
<dbReference type="GO" id="GO:0009086">
    <property type="term" value="P:methionine biosynthetic process"/>
    <property type="evidence" value="ECO:0007669"/>
    <property type="project" value="InterPro"/>
</dbReference>
<dbReference type="Gene3D" id="3.20.20.210">
    <property type="match status" value="1"/>
</dbReference>
<evidence type="ECO:0000313" key="3">
    <source>
        <dbReference type="Proteomes" id="UP000522720"/>
    </source>
</evidence>
<dbReference type="NCBIfam" id="NF005085">
    <property type="entry name" value="PRK06520.1"/>
    <property type="match status" value="1"/>
</dbReference>
<dbReference type="PANTHER" id="PTHR43844">
    <property type="entry name" value="METHIONINE SYNTHASE"/>
    <property type="match status" value="1"/>
</dbReference>
<dbReference type="GO" id="GO:0032259">
    <property type="term" value="P:methylation"/>
    <property type="evidence" value="ECO:0007669"/>
    <property type="project" value="UniProtKB-KW"/>
</dbReference>